<name>A0AAU9LA85_9ASTR</name>
<evidence type="ECO:0008006" key="3">
    <source>
        <dbReference type="Google" id="ProtNLM"/>
    </source>
</evidence>
<protein>
    <recommendedName>
        <fullName evidence="3">Morc S5 domain-containing protein</fullName>
    </recommendedName>
</protein>
<dbReference type="Proteomes" id="UP001157418">
    <property type="component" value="Unassembled WGS sequence"/>
</dbReference>
<dbReference type="InterPro" id="IPR045261">
    <property type="entry name" value="MORC_ATPase"/>
</dbReference>
<evidence type="ECO:0000313" key="1">
    <source>
        <dbReference type="EMBL" id="CAH1412374.1"/>
    </source>
</evidence>
<dbReference type="PANTHER" id="PTHR23336:SF50">
    <property type="entry name" value="PROTEIN MICRORCHIDIA 1-RELATED"/>
    <property type="match status" value="1"/>
</dbReference>
<dbReference type="EMBL" id="CAKMRJ010000001">
    <property type="protein sequence ID" value="CAH1412374.1"/>
    <property type="molecule type" value="Genomic_DNA"/>
</dbReference>
<dbReference type="GO" id="GO:0005634">
    <property type="term" value="C:nucleus"/>
    <property type="evidence" value="ECO:0007669"/>
    <property type="project" value="TreeGrafter"/>
</dbReference>
<organism evidence="1 2">
    <name type="scientific">Lactuca virosa</name>
    <dbReference type="NCBI Taxonomy" id="75947"/>
    <lineage>
        <taxon>Eukaryota</taxon>
        <taxon>Viridiplantae</taxon>
        <taxon>Streptophyta</taxon>
        <taxon>Embryophyta</taxon>
        <taxon>Tracheophyta</taxon>
        <taxon>Spermatophyta</taxon>
        <taxon>Magnoliopsida</taxon>
        <taxon>eudicotyledons</taxon>
        <taxon>Gunneridae</taxon>
        <taxon>Pentapetalae</taxon>
        <taxon>asterids</taxon>
        <taxon>campanulids</taxon>
        <taxon>Asterales</taxon>
        <taxon>Asteraceae</taxon>
        <taxon>Cichorioideae</taxon>
        <taxon>Cichorieae</taxon>
        <taxon>Lactucinae</taxon>
        <taxon>Lactuca</taxon>
    </lineage>
</organism>
<proteinExistence type="predicted"/>
<reference evidence="1 2" key="1">
    <citation type="submission" date="2022-01" db="EMBL/GenBank/DDBJ databases">
        <authorList>
            <person name="Xiong W."/>
            <person name="Schranz E."/>
        </authorList>
    </citation>
    <scope>NUCLEOTIDE SEQUENCE [LARGE SCALE GENOMIC DNA]</scope>
</reference>
<comment type="caution">
    <text evidence="1">The sequence shown here is derived from an EMBL/GenBank/DDBJ whole genome shotgun (WGS) entry which is preliminary data.</text>
</comment>
<gene>
    <name evidence="1" type="ORF">LVIROSA_LOCUS395</name>
</gene>
<dbReference type="AlphaFoldDB" id="A0AAU9LA85"/>
<dbReference type="PANTHER" id="PTHR23336">
    <property type="entry name" value="ZINC FINGER CW-TYPE COILED-COIL DOMAIN PROTEIN 3"/>
    <property type="match status" value="1"/>
</dbReference>
<accession>A0AAU9LA85</accession>
<keyword evidence="2" id="KW-1185">Reference proteome</keyword>
<dbReference type="GO" id="GO:0016887">
    <property type="term" value="F:ATP hydrolysis activity"/>
    <property type="evidence" value="ECO:0007669"/>
    <property type="project" value="InterPro"/>
</dbReference>
<sequence length="114" mass="13555">MGSLQLEDIGPHGTKVLIYNLWLNDEGIYELNFDEDDEDIKLNDFTKAFRTLQRCQETWIKLVLKKKKSFQNLQSFTRRMVVTIIETSLMLIRSHPKMQSYIRLDFDPRTGNDR</sequence>
<evidence type="ECO:0000313" key="2">
    <source>
        <dbReference type="Proteomes" id="UP001157418"/>
    </source>
</evidence>